<comment type="caution">
    <text evidence="3">The sequence shown here is derived from an EMBL/GenBank/DDBJ whole genome shotgun (WGS) entry which is preliminary data.</text>
</comment>
<protein>
    <submittedName>
        <fullName evidence="3">Uncharacterized protein</fullName>
    </submittedName>
</protein>
<proteinExistence type="predicted"/>
<evidence type="ECO:0000313" key="4">
    <source>
        <dbReference type="Proteomes" id="UP000011599"/>
    </source>
</evidence>
<evidence type="ECO:0000313" key="3">
    <source>
        <dbReference type="EMBL" id="ELY42877.1"/>
    </source>
</evidence>
<feature type="transmembrane region" description="Helical" evidence="2">
    <location>
        <begin position="80"/>
        <end position="102"/>
    </location>
</feature>
<reference evidence="3 4" key="1">
    <citation type="journal article" date="2014" name="PLoS Genet.">
        <title>Phylogenetically driven sequencing of extremely halophilic archaea reveals strategies for static and dynamic osmo-response.</title>
        <authorList>
            <person name="Becker E.A."/>
            <person name="Seitzer P.M."/>
            <person name="Tritt A."/>
            <person name="Larsen D."/>
            <person name="Krusor M."/>
            <person name="Yao A.I."/>
            <person name="Wu D."/>
            <person name="Madern D."/>
            <person name="Eisen J.A."/>
            <person name="Darling A.E."/>
            <person name="Facciotti M.T."/>
        </authorList>
    </citation>
    <scope>NUCLEOTIDE SEQUENCE [LARGE SCALE GENOMIC DNA]</scope>
    <source>
        <strain evidence="3 4">GA33</strain>
    </source>
</reference>
<keyword evidence="2" id="KW-0812">Transmembrane</keyword>
<accession>L9W0L9</accession>
<dbReference type="PATRIC" id="fig|1114856.3.peg.1264"/>
<feature type="transmembrane region" description="Helical" evidence="2">
    <location>
        <begin position="114"/>
        <end position="139"/>
    </location>
</feature>
<feature type="transmembrane region" description="Helical" evidence="2">
    <location>
        <begin position="151"/>
        <end position="172"/>
    </location>
</feature>
<sequence length="175" mass="17424">MLPATPEPASGEPLKESPSESTIRLTIPGRPFHILGRITASMVVVGVGIGLLCLLTWLWIESAILPEQEGTEALIVEGYTPLVFLIVTALATPVVSSIVGLFEGRTLSTRTEAIVVGVGCLIGATLLVLVSGLFIGVSGAGSGGGPGPADLVALAGLSGLVSAIVGAVTSAVGGT</sequence>
<keyword evidence="2" id="KW-1133">Transmembrane helix</keyword>
<keyword evidence="2" id="KW-0472">Membrane</keyword>
<feature type="transmembrane region" description="Helical" evidence="2">
    <location>
        <begin position="34"/>
        <end position="60"/>
    </location>
</feature>
<dbReference type="Proteomes" id="UP000011599">
    <property type="component" value="Unassembled WGS sequence"/>
</dbReference>
<evidence type="ECO:0000256" key="1">
    <source>
        <dbReference type="SAM" id="MobiDB-lite"/>
    </source>
</evidence>
<feature type="region of interest" description="Disordered" evidence="1">
    <location>
        <begin position="1"/>
        <end position="21"/>
    </location>
</feature>
<keyword evidence="4" id="KW-1185">Reference proteome</keyword>
<dbReference type="OrthoDB" id="163674at2157"/>
<evidence type="ECO:0000256" key="2">
    <source>
        <dbReference type="SAM" id="Phobius"/>
    </source>
</evidence>
<dbReference type="eggNOG" id="ENOG502N5M0">
    <property type="taxonomic scope" value="Archaea"/>
</dbReference>
<gene>
    <name evidence="3" type="ORF">C496_06072</name>
</gene>
<dbReference type="EMBL" id="AOHW01000022">
    <property type="protein sequence ID" value="ELY42877.1"/>
    <property type="molecule type" value="Genomic_DNA"/>
</dbReference>
<organism evidence="3 4">
    <name type="scientific">Natronorubrum tibetense GA33</name>
    <dbReference type="NCBI Taxonomy" id="1114856"/>
    <lineage>
        <taxon>Archaea</taxon>
        <taxon>Methanobacteriati</taxon>
        <taxon>Methanobacteriota</taxon>
        <taxon>Stenosarchaea group</taxon>
        <taxon>Halobacteria</taxon>
        <taxon>Halobacteriales</taxon>
        <taxon>Natrialbaceae</taxon>
        <taxon>Natronorubrum</taxon>
    </lineage>
</organism>
<dbReference type="AlphaFoldDB" id="L9W0L9"/>
<name>L9W0L9_9EURY</name>